<dbReference type="RefSeq" id="WP_154488704.1">
    <property type="nucleotide sequence ID" value="NZ_VULN01000022.1"/>
</dbReference>
<dbReference type="Pfam" id="PF10646">
    <property type="entry name" value="Germane"/>
    <property type="match status" value="1"/>
</dbReference>
<feature type="region of interest" description="Disordered" evidence="1">
    <location>
        <begin position="27"/>
        <end position="54"/>
    </location>
</feature>
<protein>
    <submittedName>
        <fullName evidence="4">GerMN domain-containing protein</fullName>
    </submittedName>
</protein>
<name>A0A6N7VN12_ACIFE</name>
<feature type="domain" description="GerMN" evidence="3">
    <location>
        <begin position="82"/>
        <end position="166"/>
    </location>
</feature>
<dbReference type="Proteomes" id="UP000441455">
    <property type="component" value="Unassembled WGS sequence"/>
</dbReference>
<keyword evidence="2" id="KW-0732">Signal</keyword>
<evidence type="ECO:0000313" key="5">
    <source>
        <dbReference type="Proteomes" id="UP000441455"/>
    </source>
</evidence>
<evidence type="ECO:0000259" key="3">
    <source>
        <dbReference type="SMART" id="SM00909"/>
    </source>
</evidence>
<proteinExistence type="predicted"/>
<feature type="chain" id="PRO_5039519024" evidence="2">
    <location>
        <begin position="20"/>
        <end position="182"/>
    </location>
</feature>
<dbReference type="OrthoDB" id="9809406at2"/>
<accession>A0A6N7VN12</accession>
<dbReference type="PROSITE" id="PS51257">
    <property type="entry name" value="PROKAR_LIPOPROTEIN"/>
    <property type="match status" value="1"/>
</dbReference>
<organism evidence="4 5">
    <name type="scientific">Acidaminococcus fermentans</name>
    <dbReference type="NCBI Taxonomy" id="905"/>
    <lineage>
        <taxon>Bacteria</taxon>
        <taxon>Bacillati</taxon>
        <taxon>Bacillota</taxon>
        <taxon>Negativicutes</taxon>
        <taxon>Acidaminococcales</taxon>
        <taxon>Acidaminococcaceae</taxon>
        <taxon>Acidaminococcus</taxon>
    </lineage>
</organism>
<dbReference type="AlphaFoldDB" id="A0A6N7VN12"/>
<dbReference type="SMART" id="SM00909">
    <property type="entry name" value="Germane"/>
    <property type="match status" value="1"/>
</dbReference>
<comment type="caution">
    <text evidence="4">The sequence shown here is derived from an EMBL/GenBank/DDBJ whole genome shotgun (WGS) entry which is preliminary data.</text>
</comment>
<evidence type="ECO:0000313" key="4">
    <source>
        <dbReference type="EMBL" id="MSS83094.1"/>
    </source>
</evidence>
<feature type="compositionally biased region" description="Low complexity" evidence="1">
    <location>
        <begin position="38"/>
        <end position="54"/>
    </location>
</feature>
<evidence type="ECO:0000256" key="2">
    <source>
        <dbReference type="SAM" id="SignalP"/>
    </source>
</evidence>
<evidence type="ECO:0000256" key="1">
    <source>
        <dbReference type="SAM" id="MobiDB-lite"/>
    </source>
</evidence>
<dbReference type="InterPro" id="IPR019606">
    <property type="entry name" value="GerMN"/>
</dbReference>
<gene>
    <name evidence="4" type="ORF">FX155_10910</name>
</gene>
<reference evidence="4 5" key="1">
    <citation type="submission" date="2019-08" db="EMBL/GenBank/DDBJ databases">
        <title>In-depth cultivation of the pig gut microbiome towards novel bacterial diversity and tailored functional studies.</title>
        <authorList>
            <person name="Wylensek D."/>
            <person name="Hitch T.C.A."/>
            <person name="Clavel T."/>
        </authorList>
    </citation>
    <scope>NUCLEOTIDE SEQUENCE [LARGE SCALE GENOMIC DNA]</scope>
    <source>
        <strain evidence="4 5">WCA-389-WT-5B</strain>
    </source>
</reference>
<sequence>MEKRLTRWTAVFLLLGAMAFLGGCSSSSTTVHPDNQKETAAAGQQAGKTAPQAASQTLYRAGKGGKLKAQTVQLSGSRDKLPLLVLKELVEKAPQGDTTFPKGTKVNKVTVKGKTATVDFSRQFQTRRGDHDTLLMLYAVVDTLTEFPEIQSVKFTVKGKPVTVLGGQDLTDSLKRDKKYIQ</sequence>
<dbReference type="EMBL" id="VULN01000022">
    <property type="protein sequence ID" value="MSS83094.1"/>
    <property type="molecule type" value="Genomic_DNA"/>
</dbReference>
<feature type="signal peptide" evidence="2">
    <location>
        <begin position="1"/>
        <end position="19"/>
    </location>
</feature>